<feature type="transmembrane region" description="Helical" evidence="1">
    <location>
        <begin position="44"/>
        <end position="70"/>
    </location>
</feature>
<name>A0ABR1WQ58_9PEZI</name>
<dbReference type="EMBL" id="JAQQWN010000005">
    <property type="protein sequence ID" value="KAK8085674.1"/>
    <property type="molecule type" value="Genomic_DNA"/>
</dbReference>
<keyword evidence="1" id="KW-1133">Transmembrane helix</keyword>
<keyword evidence="1" id="KW-0812">Transmembrane</keyword>
<dbReference type="Proteomes" id="UP001433268">
    <property type="component" value="Unassembled WGS sequence"/>
</dbReference>
<feature type="transmembrane region" description="Helical" evidence="1">
    <location>
        <begin position="12"/>
        <end position="32"/>
    </location>
</feature>
<gene>
    <name evidence="2" type="ORF">PG997_006945</name>
</gene>
<evidence type="ECO:0000313" key="3">
    <source>
        <dbReference type="Proteomes" id="UP001433268"/>
    </source>
</evidence>
<dbReference type="RefSeq" id="XP_066670183.1">
    <property type="nucleotide sequence ID" value="XM_066811260.1"/>
</dbReference>
<protein>
    <submittedName>
        <fullName evidence="2">Uncharacterized protein</fullName>
    </submittedName>
</protein>
<keyword evidence="1" id="KW-0472">Membrane</keyword>
<comment type="caution">
    <text evidence="2">The sequence shown here is derived from an EMBL/GenBank/DDBJ whole genome shotgun (WGS) entry which is preliminary data.</text>
</comment>
<accession>A0ABR1WQ58</accession>
<organism evidence="2 3">
    <name type="scientific">Apiospora hydei</name>
    <dbReference type="NCBI Taxonomy" id="1337664"/>
    <lineage>
        <taxon>Eukaryota</taxon>
        <taxon>Fungi</taxon>
        <taxon>Dikarya</taxon>
        <taxon>Ascomycota</taxon>
        <taxon>Pezizomycotina</taxon>
        <taxon>Sordariomycetes</taxon>
        <taxon>Xylariomycetidae</taxon>
        <taxon>Amphisphaeriales</taxon>
        <taxon>Apiosporaceae</taxon>
        <taxon>Apiospora</taxon>
    </lineage>
</organism>
<sequence>MFGTALETVMWWCSAMGIMKGYPLFCILAFSLGKLMKVRKRDDYLDTAVLVFCMWCMLLVYVAASVYVVAETCISLYAVPARVYWIPHWVKMLPHF</sequence>
<evidence type="ECO:0000313" key="2">
    <source>
        <dbReference type="EMBL" id="KAK8085674.1"/>
    </source>
</evidence>
<dbReference type="GeneID" id="92044320"/>
<keyword evidence="3" id="KW-1185">Reference proteome</keyword>
<reference evidence="2 3" key="1">
    <citation type="submission" date="2023-01" db="EMBL/GenBank/DDBJ databases">
        <title>Analysis of 21 Apiospora genomes using comparative genomics revels a genus with tremendous synthesis potential of carbohydrate active enzymes and secondary metabolites.</title>
        <authorList>
            <person name="Sorensen T."/>
        </authorList>
    </citation>
    <scope>NUCLEOTIDE SEQUENCE [LARGE SCALE GENOMIC DNA]</scope>
    <source>
        <strain evidence="2 3">CBS 114990</strain>
    </source>
</reference>
<evidence type="ECO:0000256" key="1">
    <source>
        <dbReference type="SAM" id="Phobius"/>
    </source>
</evidence>
<proteinExistence type="predicted"/>